<evidence type="ECO:0000313" key="1">
    <source>
        <dbReference type="EMBL" id="GKT29129.1"/>
    </source>
</evidence>
<protein>
    <submittedName>
        <fullName evidence="1">Terminase family protein</fullName>
    </submittedName>
</protein>
<dbReference type="Proteomes" id="UP001057375">
    <property type="component" value="Unassembled WGS sequence"/>
</dbReference>
<organism evidence="1 2">
    <name type="scientific">Aduncisulcus paluster</name>
    <dbReference type="NCBI Taxonomy" id="2918883"/>
    <lineage>
        <taxon>Eukaryota</taxon>
        <taxon>Metamonada</taxon>
        <taxon>Carpediemonas-like organisms</taxon>
        <taxon>Aduncisulcus</taxon>
    </lineage>
</organism>
<gene>
    <name evidence="1" type="ORF">ADUPG1_001054</name>
</gene>
<proteinExistence type="predicted"/>
<sequence>MSDCTAIWFAQYLGTGEIRIIDYYENSGEGLAHYAEVLRNKGYHYGQHIAPHDIQVKELGNGKSRIEKARELGIRFDVAPSLSVMEGIDEVRMILPRCWFDKENCSEGLKALEAYQKEWNDKAGTWRDRPKHDWTSHGSDAFRYLAVGHRPPAPKRRGRVKSDYNMFAR</sequence>
<evidence type="ECO:0000313" key="2">
    <source>
        <dbReference type="Proteomes" id="UP001057375"/>
    </source>
</evidence>
<dbReference type="Gene3D" id="3.30.420.280">
    <property type="match status" value="1"/>
</dbReference>
<reference evidence="1" key="1">
    <citation type="submission" date="2022-03" db="EMBL/GenBank/DDBJ databases">
        <title>Draft genome sequence of Aduncisulcus paluster, a free-living microaerophilic Fornicata.</title>
        <authorList>
            <person name="Yuyama I."/>
            <person name="Kume K."/>
            <person name="Tamura T."/>
            <person name="Inagaki Y."/>
            <person name="Hashimoto T."/>
        </authorList>
    </citation>
    <scope>NUCLEOTIDE SEQUENCE</scope>
    <source>
        <strain evidence="1">NY0171</strain>
    </source>
</reference>
<dbReference type="EMBL" id="BQXS01000679">
    <property type="protein sequence ID" value="GKT29129.1"/>
    <property type="molecule type" value="Genomic_DNA"/>
</dbReference>
<comment type="caution">
    <text evidence="1">The sequence shown here is derived from an EMBL/GenBank/DDBJ whole genome shotgun (WGS) entry which is preliminary data.</text>
</comment>
<accession>A0ABQ5K994</accession>
<name>A0ABQ5K994_9EUKA</name>
<keyword evidence="2" id="KW-1185">Reference proteome</keyword>